<feature type="domain" description="CCHC-type" evidence="2">
    <location>
        <begin position="391"/>
        <end position="406"/>
    </location>
</feature>
<dbReference type="Pfam" id="PF00098">
    <property type="entry name" value="zf-CCHC"/>
    <property type="match status" value="7"/>
</dbReference>
<comment type="caution">
    <text evidence="3">The sequence shown here is derived from an EMBL/GenBank/DDBJ whole genome shotgun (WGS) entry which is preliminary data.</text>
</comment>
<keyword evidence="1" id="KW-0479">Metal-binding</keyword>
<protein>
    <recommendedName>
        <fullName evidence="2">CCHC-type domain-containing protein</fullName>
    </recommendedName>
</protein>
<keyword evidence="4" id="KW-1185">Reference proteome</keyword>
<name>A0ABR3TG09_9PEZI</name>
<dbReference type="SMART" id="SM00343">
    <property type="entry name" value="ZnF_C2HC"/>
    <property type="match status" value="11"/>
</dbReference>
<dbReference type="InterPro" id="IPR036875">
    <property type="entry name" value="Znf_CCHC_sf"/>
</dbReference>
<reference evidence="3 4" key="1">
    <citation type="submission" date="2024-02" db="EMBL/GenBank/DDBJ databases">
        <title>De novo assembly and annotation of 12 fungi associated with fruit tree decline syndrome in Ontario, Canada.</title>
        <authorList>
            <person name="Sulman M."/>
            <person name="Ellouze W."/>
            <person name="Ilyukhin E."/>
        </authorList>
    </citation>
    <scope>NUCLEOTIDE SEQUENCE [LARGE SCALE GENOMIC DNA]</scope>
    <source>
        <strain evidence="3 4">M1-105</strain>
    </source>
</reference>
<feature type="domain" description="CCHC-type" evidence="2">
    <location>
        <begin position="94"/>
        <end position="109"/>
    </location>
</feature>
<dbReference type="PANTHER" id="PTHR23002">
    <property type="entry name" value="ZINC FINGER CCHC DOMAIN CONTAINING PROTEIN"/>
    <property type="match status" value="1"/>
</dbReference>
<dbReference type="Gene3D" id="4.10.60.10">
    <property type="entry name" value="Zinc finger, CCHC-type"/>
    <property type="match status" value="7"/>
</dbReference>
<proteinExistence type="predicted"/>
<dbReference type="Proteomes" id="UP001521116">
    <property type="component" value="Unassembled WGS sequence"/>
</dbReference>
<keyword evidence="1" id="KW-0863">Zinc-finger</keyword>
<accession>A0ABR3TG09</accession>
<sequence>MVSRRCHATTPSVEPWLYYLTLTIYPRTSGTQAKTVLPIKADGGGSWQGSGDANGFAADWNGSAKANGTTNGDTGFGGGDFGDGDGSGPTGGACRNCNEEGHFARDCPQPKQMTGNCYNCGEPGHNSKDCPNPRVDRPFTGECRICKETGHPAALCPQKPLIVCKNCLKEGHIASDCSEPRAVEYKDIEDKTDEEAWDMLVAADKARDLDDFKTAFKTYAKALTTNGVFINLAQIEKTLRDEKMNVYLIALKKEVSNAYTIVSPNGKIDCEYVLGYYFSDKPKRKIALEGWPDDPEDNLKRLEDAGFVDDRRISKCGNCGELGHVSKHCKEEREEPLGRPHVKCMICEELGHRARDCKQERVDRFACRNCKQHGHGSRDCPEPRSAENVECRKCHEMGHFAGDCPNAPKMTCRNCGEEGHMSKECDKPRDPSTVTCRNCDEVGHFSKECPKPRDWSRVKCPICEEMGHGPKKCPKANEAGDGGFGASGGGFNNSAGFGGGFETGGGAASGGWDGGVPVEASGGWASIVVLEMVNSKEKGANKERIWAYFGEDFLDLHKA</sequence>
<evidence type="ECO:0000313" key="4">
    <source>
        <dbReference type="Proteomes" id="UP001521116"/>
    </source>
</evidence>
<dbReference type="PROSITE" id="PS50158">
    <property type="entry name" value="ZF_CCHC"/>
    <property type="match status" value="9"/>
</dbReference>
<keyword evidence="1" id="KW-0862">Zinc</keyword>
<organism evidence="3 4">
    <name type="scientific">Neofusicoccum ribis</name>
    <dbReference type="NCBI Taxonomy" id="45134"/>
    <lineage>
        <taxon>Eukaryota</taxon>
        <taxon>Fungi</taxon>
        <taxon>Dikarya</taxon>
        <taxon>Ascomycota</taxon>
        <taxon>Pezizomycotina</taxon>
        <taxon>Dothideomycetes</taxon>
        <taxon>Dothideomycetes incertae sedis</taxon>
        <taxon>Botryosphaeriales</taxon>
        <taxon>Botryosphaeriaceae</taxon>
        <taxon>Neofusicoccum</taxon>
    </lineage>
</organism>
<dbReference type="InterPro" id="IPR051714">
    <property type="entry name" value="Znf_CCHC_NABP"/>
</dbReference>
<gene>
    <name evidence="3" type="ORF">SLS56_000239</name>
</gene>
<feature type="domain" description="CCHC-type" evidence="2">
    <location>
        <begin position="315"/>
        <end position="331"/>
    </location>
</feature>
<dbReference type="EMBL" id="JAJVDC020000001">
    <property type="protein sequence ID" value="KAL1638430.1"/>
    <property type="molecule type" value="Genomic_DNA"/>
</dbReference>
<evidence type="ECO:0000313" key="3">
    <source>
        <dbReference type="EMBL" id="KAL1638430.1"/>
    </source>
</evidence>
<dbReference type="InterPro" id="IPR001878">
    <property type="entry name" value="Znf_CCHC"/>
</dbReference>
<feature type="domain" description="CCHC-type" evidence="2">
    <location>
        <begin position="117"/>
        <end position="132"/>
    </location>
</feature>
<feature type="domain" description="CCHC-type" evidence="2">
    <location>
        <begin position="436"/>
        <end position="451"/>
    </location>
</feature>
<evidence type="ECO:0000256" key="1">
    <source>
        <dbReference type="PROSITE-ProRule" id="PRU00047"/>
    </source>
</evidence>
<feature type="domain" description="CCHC-type" evidence="2">
    <location>
        <begin position="164"/>
        <end position="179"/>
    </location>
</feature>
<feature type="domain" description="CCHC-type" evidence="2">
    <location>
        <begin position="343"/>
        <end position="359"/>
    </location>
</feature>
<dbReference type="SUPFAM" id="SSF57756">
    <property type="entry name" value="Retrovirus zinc finger-like domains"/>
    <property type="match status" value="6"/>
</dbReference>
<feature type="domain" description="CCHC-type" evidence="2">
    <location>
        <begin position="412"/>
        <end position="427"/>
    </location>
</feature>
<feature type="domain" description="CCHC-type" evidence="2">
    <location>
        <begin position="367"/>
        <end position="382"/>
    </location>
</feature>
<evidence type="ECO:0000259" key="2">
    <source>
        <dbReference type="PROSITE" id="PS50158"/>
    </source>
</evidence>